<comment type="caution">
    <text evidence="1">The sequence shown here is derived from an EMBL/GenBank/DDBJ whole genome shotgun (WGS) entry which is preliminary data.</text>
</comment>
<evidence type="ECO:0000313" key="1">
    <source>
        <dbReference type="EMBL" id="MCH80900.1"/>
    </source>
</evidence>
<dbReference type="InterPro" id="IPR007750">
    <property type="entry name" value="DUF674"/>
</dbReference>
<protein>
    <submittedName>
        <fullName evidence="1">DUF674 family protein</fullName>
    </submittedName>
</protein>
<dbReference type="Proteomes" id="UP000265520">
    <property type="component" value="Unassembled WGS sequence"/>
</dbReference>
<proteinExistence type="predicted"/>
<dbReference type="PANTHER" id="PTHR33103:SF27">
    <property type="entry name" value="OS04G0594700 PROTEIN"/>
    <property type="match status" value="1"/>
</dbReference>
<organism evidence="1 2">
    <name type="scientific">Trifolium medium</name>
    <dbReference type="NCBI Taxonomy" id="97028"/>
    <lineage>
        <taxon>Eukaryota</taxon>
        <taxon>Viridiplantae</taxon>
        <taxon>Streptophyta</taxon>
        <taxon>Embryophyta</taxon>
        <taxon>Tracheophyta</taxon>
        <taxon>Spermatophyta</taxon>
        <taxon>Magnoliopsida</taxon>
        <taxon>eudicotyledons</taxon>
        <taxon>Gunneridae</taxon>
        <taxon>Pentapetalae</taxon>
        <taxon>rosids</taxon>
        <taxon>fabids</taxon>
        <taxon>Fabales</taxon>
        <taxon>Fabaceae</taxon>
        <taxon>Papilionoideae</taxon>
        <taxon>50 kb inversion clade</taxon>
        <taxon>NPAAA clade</taxon>
        <taxon>Hologalegina</taxon>
        <taxon>IRL clade</taxon>
        <taxon>Trifolieae</taxon>
        <taxon>Trifolium</taxon>
    </lineage>
</organism>
<evidence type="ECO:0000313" key="2">
    <source>
        <dbReference type="Proteomes" id="UP000265520"/>
    </source>
</evidence>
<dbReference type="PANTHER" id="PTHR33103">
    <property type="entry name" value="OS01G0153900 PROTEIN"/>
    <property type="match status" value="1"/>
</dbReference>
<gene>
    <name evidence="1" type="ORF">A2U01_0001676</name>
</gene>
<reference evidence="1 2" key="1">
    <citation type="journal article" date="2018" name="Front. Plant Sci.">
        <title>Red Clover (Trifolium pratense) and Zigzag Clover (T. medium) - A Picture of Genomic Similarities and Differences.</title>
        <authorList>
            <person name="Dluhosova J."/>
            <person name="Istvanek J."/>
            <person name="Nedelnik J."/>
            <person name="Repkova J."/>
        </authorList>
    </citation>
    <scope>NUCLEOTIDE SEQUENCE [LARGE SCALE GENOMIC DNA]</scope>
    <source>
        <strain evidence="2">cv. 10/8</strain>
        <tissue evidence="1">Leaf</tissue>
    </source>
</reference>
<keyword evidence="2" id="KW-1185">Reference proteome</keyword>
<dbReference type="Pfam" id="PF05056">
    <property type="entry name" value="DUF674"/>
    <property type="match status" value="1"/>
</dbReference>
<dbReference type="EMBL" id="LXQA010001626">
    <property type="protein sequence ID" value="MCH80900.1"/>
    <property type="molecule type" value="Genomic_DNA"/>
</dbReference>
<accession>A0A392M0T4</accession>
<name>A0A392M0T4_9FABA</name>
<sequence length="56" mass="6228">MAAGTATESVEQGDKVTLRVIVDKERNQVVYAEAGKDFVDVLFSFITLPYNCKTRC</sequence>
<dbReference type="AlphaFoldDB" id="A0A392M0T4"/>